<dbReference type="Pfam" id="PF18765">
    <property type="entry name" value="Polbeta"/>
    <property type="match status" value="1"/>
</dbReference>
<dbReference type="InterPro" id="IPR043519">
    <property type="entry name" value="NT_sf"/>
</dbReference>
<proteinExistence type="predicted"/>
<gene>
    <name evidence="2" type="ORF">Q2T42_30140</name>
</gene>
<evidence type="ECO:0000259" key="1">
    <source>
        <dbReference type="Pfam" id="PF18765"/>
    </source>
</evidence>
<dbReference type="EC" id="2.7.7.-" evidence="2"/>
<protein>
    <submittedName>
        <fullName evidence="2">Nucleotidyltransferase domain-containing protein</fullName>
        <ecNumber evidence="2">2.7.7.-</ecNumber>
    </submittedName>
</protein>
<dbReference type="EMBL" id="CP130144">
    <property type="protein sequence ID" value="WNZ46052.1"/>
    <property type="molecule type" value="Genomic_DNA"/>
</dbReference>
<sequence>MAKTALELSPEELCRYNPAKRLDTQSADEHWQNAWELVPKLVAILKQQFAAEQVAVFGSLTNKKRYTPWSDIDLAVWGIAPNQLCKALEALNETSSDFKIDLVDPTNRTCRPSVKQAIEQTGVIV</sequence>
<dbReference type="AlphaFoldDB" id="A0AA96WV32"/>
<dbReference type="GO" id="GO:0016779">
    <property type="term" value="F:nucleotidyltransferase activity"/>
    <property type="evidence" value="ECO:0007669"/>
    <property type="project" value="UniProtKB-KW"/>
</dbReference>
<feature type="domain" description="Polymerase beta nucleotidyltransferase" evidence="1">
    <location>
        <begin position="40"/>
        <end position="124"/>
    </location>
</feature>
<accession>A0AA96WV32</accession>
<dbReference type="InterPro" id="IPR024700">
    <property type="entry name" value="UCP020217"/>
</dbReference>
<dbReference type="Gene3D" id="3.30.460.10">
    <property type="entry name" value="Beta Polymerase, domain 2"/>
    <property type="match status" value="1"/>
</dbReference>
<dbReference type="CDD" id="cd05403">
    <property type="entry name" value="NT_KNTase_like"/>
    <property type="match status" value="1"/>
</dbReference>
<dbReference type="PIRSF" id="PIRSF020217">
    <property type="entry name" value="UCP020217"/>
    <property type="match status" value="1"/>
</dbReference>
<evidence type="ECO:0000313" key="2">
    <source>
        <dbReference type="EMBL" id="WNZ46052.1"/>
    </source>
</evidence>
<reference evidence="2" key="1">
    <citation type="journal article" date="2023" name="Plants (Basel)">
        <title>Genomic Analysis of Leptolyngbya boryana CZ1 Reveals Efficient Carbon Fixation Modules.</title>
        <authorList>
            <person name="Bai X."/>
            <person name="Wang H."/>
            <person name="Cheng W."/>
            <person name="Wang J."/>
            <person name="Ma M."/>
            <person name="Hu H."/>
            <person name="Song Z."/>
            <person name="Ma H."/>
            <person name="Fan Y."/>
            <person name="Du C."/>
            <person name="Xu J."/>
        </authorList>
    </citation>
    <scope>NUCLEOTIDE SEQUENCE</scope>
    <source>
        <strain evidence="2">CZ1</strain>
    </source>
</reference>
<dbReference type="RefSeq" id="WP_190647261.1">
    <property type="nucleotide sequence ID" value="NZ_CP130144.1"/>
</dbReference>
<keyword evidence="2" id="KW-0808">Transferase</keyword>
<dbReference type="SUPFAM" id="SSF81301">
    <property type="entry name" value="Nucleotidyltransferase"/>
    <property type="match status" value="1"/>
</dbReference>
<keyword evidence="2" id="KW-0548">Nucleotidyltransferase</keyword>
<reference evidence="2" key="2">
    <citation type="submission" date="2023-07" db="EMBL/GenBank/DDBJ databases">
        <authorList>
            <person name="Bai X.-H."/>
            <person name="Wang H.-H."/>
            <person name="Wang J."/>
            <person name="Ma M.-Y."/>
            <person name="Hu H.-H."/>
            <person name="Song Z.-L."/>
            <person name="Ma H.-G."/>
            <person name="Fan Y."/>
            <person name="Du C.-Y."/>
            <person name="Xu J.-C."/>
        </authorList>
    </citation>
    <scope>NUCLEOTIDE SEQUENCE</scope>
    <source>
        <strain evidence="2">CZ1</strain>
    </source>
</reference>
<organism evidence="2">
    <name type="scientific">Leptolyngbya boryana CZ1</name>
    <dbReference type="NCBI Taxonomy" id="3060204"/>
    <lineage>
        <taxon>Bacteria</taxon>
        <taxon>Bacillati</taxon>
        <taxon>Cyanobacteriota</taxon>
        <taxon>Cyanophyceae</taxon>
        <taxon>Leptolyngbyales</taxon>
        <taxon>Leptolyngbyaceae</taxon>
        <taxon>Leptolyngbya group</taxon>
        <taxon>Leptolyngbya</taxon>
    </lineage>
</organism>
<name>A0AA96WV32_LEPBY</name>
<dbReference type="InterPro" id="IPR041633">
    <property type="entry name" value="Polbeta"/>
</dbReference>